<keyword evidence="1" id="KW-0472">Membrane</keyword>
<dbReference type="Proteomes" id="UP000663852">
    <property type="component" value="Unassembled WGS sequence"/>
</dbReference>
<organism evidence="2 3">
    <name type="scientific">Adineta ricciae</name>
    <name type="common">Rotifer</name>
    <dbReference type="NCBI Taxonomy" id="249248"/>
    <lineage>
        <taxon>Eukaryota</taxon>
        <taxon>Metazoa</taxon>
        <taxon>Spiralia</taxon>
        <taxon>Gnathifera</taxon>
        <taxon>Rotifera</taxon>
        <taxon>Eurotatoria</taxon>
        <taxon>Bdelloidea</taxon>
        <taxon>Adinetida</taxon>
        <taxon>Adinetidae</taxon>
        <taxon>Adineta</taxon>
    </lineage>
</organism>
<evidence type="ECO:0000313" key="2">
    <source>
        <dbReference type="EMBL" id="CAF1427941.1"/>
    </source>
</evidence>
<feature type="transmembrane region" description="Helical" evidence="1">
    <location>
        <begin position="24"/>
        <end position="45"/>
    </location>
</feature>
<keyword evidence="1" id="KW-1133">Transmembrane helix</keyword>
<evidence type="ECO:0000313" key="3">
    <source>
        <dbReference type="Proteomes" id="UP000663852"/>
    </source>
</evidence>
<dbReference type="Gene3D" id="2.60.120.260">
    <property type="entry name" value="Galactose-binding domain-like"/>
    <property type="match status" value="1"/>
</dbReference>
<protein>
    <submittedName>
        <fullName evidence="2">Uncharacterized protein</fullName>
    </submittedName>
</protein>
<evidence type="ECO:0000256" key="1">
    <source>
        <dbReference type="SAM" id="Phobius"/>
    </source>
</evidence>
<reference evidence="2" key="1">
    <citation type="submission" date="2021-02" db="EMBL/GenBank/DDBJ databases">
        <authorList>
            <person name="Nowell W R."/>
        </authorList>
    </citation>
    <scope>NUCLEOTIDE SEQUENCE</scope>
</reference>
<dbReference type="EMBL" id="CAJNOJ010000386">
    <property type="protein sequence ID" value="CAF1427941.1"/>
    <property type="molecule type" value="Genomic_DNA"/>
</dbReference>
<dbReference type="AlphaFoldDB" id="A0A815MU90"/>
<keyword evidence="1" id="KW-0812">Transmembrane</keyword>
<name>A0A815MU90_ADIRI</name>
<gene>
    <name evidence="2" type="ORF">EDS130_LOCUS37993</name>
</gene>
<accession>A0A815MU90</accession>
<proteinExistence type="predicted"/>
<comment type="caution">
    <text evidence="2">The sequence shown here is derived from an EMBL/GenBank/DDBJ whole genome shotgun (WGS) entry which is preliminary data.</text>
</comment>
<sequence length="304" mass="32770">MGVLGGVEKTESDHLAVQRLRVKVGVAVGLLIVVVIVTPTIVVLLRKKSSTITGLMNITESLMTTEAAITTSSFIEKETNVVTSLESATIKNIVTSNGMTTNAAKSITSTSIAKNVTALQIFNRTDEIVYAIWNTTAGSNSLPSSAGGGEGEYWPSEPPEAALDGNLSTEYTNHGCADECFNITSGMYTGFYFTIKSAPFRLMKFCMGTNVRHVKRDPMTITIEGSNNDQSELPLGKSWTLIYSGSSGLTESLNRSSYGTTQTVATNVASFRSYRLIVTSIRGKHNSASYSEFVMMGQYLNNTN</sequence>